<protein>
    <submittedName>
        <fullName evidence="2">Uncharacterized protein</fullName>
    </submittedName>
</protein>
<proteinExistence type="predicted"/>
<dbReference type="RefSeq" id="WP_146881889.1">
    <property type="nucleotide sequence ID" value="NZ_BJXB01000001.1"/>
</dbReference>
<dbReference type="AlphaFoldDB" id="A0A511MWV8"/>
<organism evidence="2 3">
    <name type="scientific">Deinococcus cellulosilyticus (strain DSM 18568 / NBRC 106333 / KACC 11606 / 5516J-15)</name>
    <dbReference type="NCBI Taxonomy" id="1223518"/>
    <lineage>
        <taxon>Bacteria</taxon>
        <taxon>Thermotogati</taxon>
        <taxon>Deinococcota</taxon>
        <taxon>Deinococci</taxon>
        <taxon>Deinococcales</taxon>
        <taxon>Deinococcaceae</taxon>
        <taxon>Deinococcus</taxon>
    </lineage>
</organism>
<gene>
    <name evidence="2" type="ORF">DC3_03930</name>
</gene>
<accession>A0A511MWV8</accession>
<evidence type="ECO:0000256" key="1">
    <source>
        <dbReference type="SAM" id="MobiDB-lite"/>
    </source>
</evidence>
<name>A0A511MWV8_DEIC1</name>
<evidence type="ECO:0000313" key="2">
    <source>
        <dbReference type="EMBL" id="GEM44758.1"/>
    </source>
</evidence>
<dbReference type="Proteomes" id="UP000321306">
    <property type="component" value="Unassembled WGS sequence"/>
</dbReference>
<dbReference type="NCBIfam" id="NF033622">
    <property type="entry name" value="repair_DdrC"/>
    <property type="match status" value="1"/>
</dbReference>
<comment type="caution">
    <text evidence="2">The sequence shown here is derived from an EMBL/GenBank/DDBJ whole genome shotgun (WGS) entry which is preliminary data.</text>
</comment>
<evidence type="ECO:0000313" key="3">
    <source>
        <dbReference type="Proteomes" id="UP000321306"/>
    </source>
</evidence>
<keyword evidence="3" id="KW-1185">Reference proteome</keyword>
<sequence>MKLGLDPQHPQPIKLGKTSVRRNRHGQFHALDALGALGLEQNAETLEHLQGEYHLTLRYTDFGEGKEAVITGDDFTKLLFVLDNPEAKRLRQKSQDIYRRYLEGDILLASEVAERSPHPEDRRWLAARLDNMESRKRFMSTVAKHGGEGDIYRQVSSVSNQSVLKMNSTEFKKKRKVKNTRDGLTPMELIRLSYLETVTAKDLEEKGLKGNDAILKTHRRNAETEQQMWEKIRQQQEEKVRKAQ</sequence>
<feature type="region of interest" description="Disordered" evidence="1">
    <location>
        <begin position="220"/>
        <end position="244"/>
    </location>
</feature>
<dbReference type="OrthoDB" id="62507at2"/>
<dbReference type="EMBL" id="BJXB01000001">
    <property type="protein sequence ID" value="GEM44758.1"/>
    <property type="molecule type" value="Genomic_DNA"/>
</dbReference>
<reference evidence="2 3" key="1">
    <citation type="submission" date="2019-07" db="EMBL/GenBank/DDBJ databases">
        <title>Whole genome shotgun sequence of Deinococcus cellulosilyticus NBRC 106333.</title>
        <authorList>
            <person name="Hosoyama A."/>
            <person name="Uohara A."/>
            <person name="Ohji S."/>
            <person name="Ichikawa N."/>
        </authorList>
    </citation>
    <scope>NUCLEOTIDE SEQUENCE [LARGE SCALE GENOMIC DNA]</scope>
    <source>
        <strain evidence="2 3">NBRC 106333</strain>
    </source>
</reference>